<evidence type="ECO:0000313" key="3">
    <source>
        <dbReference type="Proteomes" id="UP000030745"/>
    </source>
</evidence>
<feature type="domain" description="Helicase-associated" evidence="1">
    <location>
        <begin position="411"/>
        <end position="481"/>
    </location>
</feature>
<dbReference type="RefSeq" id="XP_012203620.1">
    <property type="nucleotide sequence ID" value="XM_012348230.1"/>
</dbReference>
<dbReference type="PANTHER" id="PTHR37066:SF1">
    <property type="entry name" value="LNS2_PITP DOMAIN-CONTAINING PROTEIN"/>
    <property type="match status" value="1"/>
</dbReference>
<dbReference type="EMBL" id="KK583230">
    <property type="protein sequence ID" value="KDO25586.1"/>
    <property type="molecule type" value="Genomic_DNA"/>
</dbReference>
<dbReference type="Proteomes" id="UP000030745">
    <property type="component" value="Unassembled WGS sequence"/>
</dbReference>
<evidence type="ECO:0000259" key="1">
    <source>
        <dbReference type="Pfam" id="PF03457"/>
    </source>
</evidence>
<dbReference type="OMA" id="RETWGID"/>
<protein>
    <recommendedName>
        <fullName evidence="1">Helicase-associated domain-containing protein</fullName>
    </recommendedName>
</protein>
<keyword evidence="3" id="KW-1185">Reference proteome</keyword>
<dbReference type="AlphaFoldDB" id="A0A067CGA4"/>
<name>A0A067CGA4_SAPPC</name>
<dbReference type="VEuPathDB" id="FungiDB:SPRG_08885"/>
<dbReference type="OrthoDB" id="61629at2759"/>
<dbReference type="PANTHER" id="PTHR37066">
    <property type="entry name" value="HELICASE-ASSOCIATED"/>
    <property type="match status" value="1"/>
</dbReference>
<reference evidence="2 3" key="1">
    <citation type="journal article" date="2013" name="PLoS Genet.">
        <title>Distinctive expansion of potential virulence genes in the genome of the oomycete fish pathogen Saprolegnia parasitica.</title>
        <authorList>
            <person name="Jiang R.H."/>
            <person name="de Bruijn I."/>
            <person name="Haas B.J."/>
            <person name="Belmonte R."/>
            <person name="Lobach L."/>
            <person name="Christie J."/>
            <person name="van den Ackerveken G."/>
            <person name="Bottin A."/>
            <person name="Bulone V."/>
            <person name="Diaz-Moreno S.M."/>
            <person name="Dumas B."/>
            <person name="Fan L."/>
            <person name="Gaulin E."/>
            <person name="Govers F."/>
            <person name="Grenville-Briggs L.J."/>
            <person name="Horner N.R."/>
            <person name="Levin J.Z."/>
            <person name="Mammella M."/>
            <person name="Meijer H.J."/>
            <person name="Morris P."/>
            <person name="Nusbaum C."/>
            <person name="Oome S."/>
            <person name="Phillips A.J."/>
            <person name="van Rooyen D."/>
            <person name="Rzeszutek E."/>
            <person name="Saraiva M."/>
            <person name="Secombes C.J."/>
            <person name="Seidl M.F."/>
            <person name="Snel B."/>
            <person name="Stassen J.H."/>
            <person name="Sykes S."/>
            <person name="Tripathy S."/>
            <person name="van den Berg H."/>
            <person name="Vega-Arreguin J.C."/>
            <person name="Wawra S."/>
            <person name="Young S.K."/>
            <person name="Zeng Q."/>
            <person name="Dieguez-Uribeondo J."/>
            <person name="Russ C."/>
            <person name="Tyler B.M."/>
            <person name="van West P."/>
        </authorList>
    </citation>
    <scope>NUCLEOTIDE SEQUENCE [LARGE SCALE GENOMIC DNA]</scope>
    <source>
        <strain evidence="2 3">CBS 223.65</strain>
    </source>
</reference>
<dbReference type="KEGG" id="spar:SPRG_08885"/>
<gene>
    <name evidence="2" type="ORF">SPRG_08885</name>
</gene>
<proteinExistence type="predicted"/>
<evidence type="ECO:0000313" key="2">
    <source>
        <dbReference type="EMBL" id="KDO25586.1"/>
    </source>
</evidence>
<dbReference type="GeneID" id="24131088"/>
<sequence length="499" mass="56926">MLRRAVGRAAFSTYGNINFSLKKQRSIANVVKIYHDVHAMAPSHGTLLIPNEAPWPENVRGKDINLSRFRALYHQNRLDPSVVADMDALSFPWSARRNHWDVRFRALDAFLELHGPIPVPFDFVVPTNAAWPRETWGIDLGQAFGLLQRVGFPAYVKDEEMARFAPMLSHPRQRRPPLTPAILVDACRIYFTEHGNLDVPLTYRTPAEAPYPPYVQSLALGRHLQSLRYDPSPPLAVLEPLVREMQFTYIGPRWGLQLRAIKEFAANYGHLLVPHSFVIPPNTTAWSPDLIGLRLGNLVNTLRTTRSSLSQDQIQALEDEGFVWSVLDFLSARKLAALKAFIRVYGHPRVPQQFVVPHDTLESAWPVEVRGLPLGTVVKDWRRHKKTMTDDMIHRLDALGFVWDMVEWRQERVLQALTTFKELHGHLRVPPQFVVPAKNVRWPEITWDLHLTNALMNTRKADRVRATWPPHRVAALEALGVLAPLFATSTDAARHHHAI</sequence>
<accession>A0A067CGA4</accession>
<organism evidence="2 3">
    <name type="scientific">Saprolegnia parasitica (strain CBS 223.65)</name>
    <dbReference type="NCBI Taxonomy" id="695850"/>
    <lineage>
        <taxon>Eukaryota</taxon>
        <taxon>Sar</taxon>
        <taxon>Stramenopiles</taxon>
        <taxon>Oomycota</taxon>
        <taxon>Saprolegniomycetes</taxon>
        <taxon>Saprolegniales</taxon>
        <taxon>Saprolegniaceae</taxon>
        <taxon>Saprolegnia</taxon>
    </lineage>
</organism>
<dbReference type="InterPro" id="IPR005114">
    <property type="entry name" value="Helicase_assoc"/>
</dbReference>
<dbReference type="Pfam" id="PF03457">
    <property type="entry name" value="HA"/>
    <property type="match status" value="3"/>
</dbReference>
<feature type="domain" description="Helicase-associated" evidence="1">
    <location>
        <begin position="253"/>
        <end position="322"/>
    </location>
</feature>
<feature type="domain" description="Helicase-associated" evidence="1">
    <location>
        <begin position="333"/>
        <end position="401"/>
    </location>
</feature>